<comment type="similarity">
    <text evidence="2">Belongs to the MLF family.</text>
</comment>
<evidence type="ECO:0000256" key="1">
    <source>
        <dbReference type="ARBA" id="ARBA00004496"/>
    </source>
</evidence>
<feature type="region of interest" description="Disordered" evidence="5">
    <location>
        <begin position="77"/>
        <end position="132"/>
    </location>
</feature>
<sequence>MQRGRGGRGGLFGFGDPFPAFGGFVPPGNLMSSFFGGSNPFDDPFFTNPSGSMIGPSLFEQSIFGSSMFRPHRALNVGGFQQQGPEPSRPKGPIIEELPSDDDDGADANEHDEKKRTNSMKHPRISKEPYVEDSGDEVQDLVLAGIVARLACYHVIGFLDPHSDSSTVTYGGSNGACYMSSTTRRSGGDGVTMEESKEADTTSGKATHRIARGIGNKGHALTRKLNCDGKVNTMQTLQNLSEDELAGFEESWQRNAGPCLPGWDPRLNMLNSGTLSPGIQEDNGMSALPTPNEMFALPAPEQYRGSISSWMKRRPLNGSSQGSPRP</sequence>
<dbReference type="PANTHER" id="PTHR13105">
    <property type="entry name" value="MYELOID LEUKEMIA FACTOR"/>
    <property type="match status" value="1"/>
</dbReference>
<dbReference type="GO" id="GO:0005737">
    <property type="term" value="C:cytoplasm"/>
    <property type="evidence" value="ECO:0007669"/>
    <property type="project" value="UniProtKB-SubCell"/>
</dbReference>
<feature type="region of interest" description="Disordered" evidence="5">
    <location>
        <begin position="184"/>
        <end position="206"/>
    </location>
</feature>
<evidence type="ECO:0000313" key="7">
    <source>
        <dbReference type="Proteomes" id="UP000324705"/>
    </source>
</evidence>
<keyword evidence="7" id="KW-1185">Reference proteome</keyword>
<dbReference type="Proteomes" id="UP000324705">
    <property type="component" value="Chromosome 7A"/>
</dbReference>
<evidence type="ECO:0000256" key="5">
    <source>
        <dbReference type="SAM" id="MobiDB-lite"/>
    </source>
</evidence>
<protein>
    <submittedName>
        <fullName evidence="6">Uncharacterized protein</fullName>
    </submittedName>
</protein>
<evidence type="ECO:0000256" key="3">
    <source>
        <dbReference type="ARBA" id="ARBA00022490"/>
    </source>
</evidence>
<organism evidence="6 7">
    <name type="scientific">Triticum turgidum subsp. durum</name>
    <name type="common">Durum wheat</name>
    <name type="synonym">Triticum durum</name>
    <dbReference type="NCBI Taxonomy" id="4567"/>
    <lineage>
        <taxon>Eukaryota</taxon>
        <taxon>Viridiplantae</taxon>
        <taxon>Streptophyta</taxon>
        <taxon>Embryophyta</taxon>
        <taxon>Tracheophyta</taxon>
        <taxon>Spermatophyta</taxon>
        <taxon>Magnoliopsida</taxon>
        <taxon>Liliopsida</taxon>
        <taxon>Poales</taxon>
        <taxon>Poaceae</taxon>
        <taxon>BOP clade</taxon>
        <taxon>Pooideae</taxon>
        <taxon>Triticodae</taxon>
        <taxon>Triticeae</taxon>
        <taxon>Triticinae</taxon>
        <taxon>Triticum</taxon>
    </lineage>
</organism>
<feature type="compositionally biased region" description="Polar residues" evidence="5">
    <location>
        <begin position="317"/>
        <end position="326"/>
    </location>
</feature>
<dbReference type="Pfam" id="PF10248">
    <property type="entry name" value="Mlf1IP"/>
    <property type="match status" value="1"/>
</dbReference>
<dbReference type="Gramene" id="TRITD7Av1G164830.3">
    <property type="protein sequence ID" value="TRITD7Av1G164830.3"/>
    <property type="gene ID" value="TRITD7Av1G164830"/>
</dbReference>
<evidence type="ECO:0000313" key="6">
    <source>
        <dbReference type="EMBL" id="VAI76261.1"/>
    </source>
</evidence>
<reference evidence="6 7" key="1">
    <citation type="submission" date="2017-09" db="EMBL/GenBank/DDBJ databases">
        <authorList>
            <consortium name="International Durum Wheat Genome Sequencing Consortium (IDWGSC)"/>
            <person name="Milanesi L."/>
        </authorList>
    </citation>
    <scope>NUCLEOTIDE SEQUENCE [LARGE SCALE GENOMIC DNA]</scope>
    <source>
        <strain evidence="7">cv. Svevo</strain>
    </source>
</reference>
<dbReference type="EMBL" id="LT934123">
    <property type="protein sequence ID" value="VAI76261.1"/>
    <property type="molecule type" value="Genomic_DNA"/>
</dbReference>
<keyword evidence="4" id="KW-0597">Phosphoprotein</keyword>
<proteinExistence type="inferred from homology"/>
<accession>A0A9R0ZGG8</accession>
<gene>
    <name evidence="6" type="ORF">TRITD_7Av1G164830</name>
</gene>
<feature type="region of interest" description="Disordered" evidence="5">
    <location>
        <begin position="306"/>
        <end position="326"/>
    </location>
</feature>
<comment type="subcellular location">
    <subcellularLocation>
        <location evidence="1">Cytoplasm</location>
    </subcellularLocation>
</comment>
<dbReference type="AlphaFoldDB" id="A0A9R0ZGG8"/>
<dbReference type="InterPro" id="IPR019376">
    <property type="entry name" value="Myeloid_leukemia_factor"/>
</dbReference>
<evidence type="ECO:0000256" key="2">
    <source>
        <dbReference type="ARBA" id="ARBA00008332"/>
    </source>
</evidence>
<feature type="compositionally biased region" description="Acidic residues" evidence="5">
    <location>
        <begin position="98"/>
        <end position="107"/>
    </location>
</feature>
<evidence type="ECO:0000256" key="4">
    <source>
        <dbReference type="ARBA" id="ARBA00022553"/>
    </source>
</evidence>
<keyword evidence="3" id="KW-0963">Cytoplasm</keyword>
<name>A0A9R0ZGG8_TRITD</name>